<comment type="caution">
    <text evidence="2">The sequence shown here is derived from an EMBL/GenBank/DDBJ whole genome shotgun (WGS) entry which is preliminary data.</text>
</comment>
<sequence length="165" mass="18737">MMETYVECMVQKKPSGAMTALKILLIGIAAVTGLLGIMGLIVFLIIAVVAGVGAYFVNLNANLEYEYLYVDKQLTVDKIMARTRRKKVETFDMERMEILAPIKSWHLDDYKNRQLKEVNYSSGVEQQPDIRYCMIYNGEKRVIFEPNAAMVTAIKSVAPRKVFTD</sequence>
<reference evidence="3 5" key="1">
    <citation type="submission" date="2016-08" db="EMBL/GenBank/DDBJ databases">
        <title>Characterization of Isolates of Eisenbergiella tayi Derived from Blood Cultures, Using Whole Genome Sequencing.</title>
        <authorList>
            <person name="Bernier A.-M."/>
            <person name="Burdz T."/>
            <person name="Wiebe D."/>
            <person name="Bernard K."/>
        </authorList>
    </citation>
    <scope>NUCLEOTIDE SEQUENCE [LARGE SCALE GENOMIC DNA]</scope>
    <source>
        <strain evidence="3 5">NML120146</strain>
    </source>
</reference>
<name>A0A1E3UHX3_9FIRM</name>
<dbReference type="Pfam" id="PF19601">
    <property type="entry name" value="DUF6106"/>
    <property type="match status" value="1"/>
</dbReference>
<dbReference type="Proteomes" id="UP000094869">
    <property type="component" value="Unassembled WGS sequence"/>
</dbReference>
<keyword evidence="1" id="KW-1133">Transmembrane helix</keyword>
<gene>
    <name evidence="2" type="ORF">BEI59_13955</name>
    <name evidence="3" type="ORF">BEI63_16180</name>
</gene>
<dbReference type="InterPro" id="IPR046088">
    <property type="entry name" value="DUF6106"/>
</dbReference>
<dbReference type="EMBL" id="MEHA01000009">
    <property type="protein sequence ID" value="ODR51462.1"/>
    <property type="molecule type" value="Genomic_DNA"/>
</dbReference>
<protein>
    <submittedName>
        <fullName evidence="2">Uncharacterized protein</fullName>
    </submittedName>
</protein>
<evidence type="ECO:0000256" key="1">
    <source>
        <dbReference type="SAM" id="Phobius"/>
    </source>
</evidence>
<dbReference type="EMBL" id="MEHD01000025">
    <property type="protein sequence ID" value="ODR54868.1"/>
    <property type="molecule type" value="Genomic_DNA"/>
</dbReference>
<dbReference type="AlphaFoldDB" id="A0A1E3UHX3"/>
<evidence type="ECO:0000313" key="4">
    <source>
        <dbReference type="Proteomes" id="UP000094271"/>
    </source>
</evidence>
<evidence type="ECO:0000313" key="5">
    <source>
        <dbReference type="Proteomes" id="UP000094869"/>
    </source>
</evidence>
<reference evidence="2 4" key="2">
    <citation type="submission" date="2016-08" db="EMBL/GenBank/DDBJ databases">
        <authorList>
            <person name="Seilhamer J.J."/>
        </authorList>
    </citation>
    <scope>NUCLEOTIDE SEQUENCE [LARGE SCALE GENOMIC DNA]</scope>
    <source>
        <strain evidence="2 4">NML150140-1</strain>
    </source>
</reference>
<keyword evidence="1" id="KW-0472">Membrane</keyword>
<dbReference type="Proteomes" id="UP000094271">
    <property type="component" value="Unassembled WGS sequence"/>
</dbReference>
<feature type="transmembrane region" description="Helical" evidence="1">
    <location>
        <begin position="23"/>
        <end position="56"/>
    </location>
</feature>
<keyword evidence="1" id="KW-0812">Transmembrane</keyword>
<evidence type="ECO:0000313" key="2">
    <source>
        <dbReference type="EMBL" id="ODR51462.1"/>
    </source>
</evidence>
<keyword evidence="5" id="KW-1185">Reference proteome</keyword>
<proteinExistence type="predicted"/>
<evidence type="ECO:0000313" key="3">
    <source>
        <dbReference type="EMBL" id="ODR54868.1"/>
    </source>
</evidence>
<accession>A0A1E3UHX3</accession>
<organism evidence="2 4">
    <name type="scientific">Eisenbergiella tayi</name>
    <dbReference type="NCBI Taxonomy" id="1432052"/>
    <lineage>
        <taxon>Bacteria</taxon>
        <taxon>Bacillati</taxon>
        <taxon>Bacillota</taxon>
        <taxon>Clostridia</taxon>
        <taxon>Lachnospirales</taxon>
        <taxon>Lachnospiraceae</taxon>
        <taxon>Eisenbergiella</taxon>
    </lineage>
</organism>